<organism evidence="1 2">
    <name type="scientific">Sporolactobacillus inulinus</name>
    <dbReference type="NCBI Taxonomy" id="2078"/>
    <lineage>
        <taxon>Bacteria</taxon>
        <taxon>Bacillati</taxon>
        <taxon>Bacillota</taxon>
        <taxon>Bacilli</taxon>
        <taxon>Bacillales</taxon>
        <taxon>Sporolactobacillaceae</taxon>
        <taxon>Sporolactobacillus</taxon>
    </lineage>
</organism>
<comment type="caution">
    <text evidence="1">The sequence shown here is derived from an EMBL/GenBank/DDBJ whole genome shotgun (WGS) entry which is preliminary data.</text>
</comment>
<accession>A0A4Y1ZGH2</accession>
<dbReference type="Proteomes" id="UP000319716">
    <property type="component" value="Unassembled WGS sequence"/>
</dbReference>
<dbReference type="EMBL" id="BEXB01000045">
    <property type="protein sequence ID" value="GAY78282.1"/>
    <property type="molecule type" value="Genomic_DNA"/>
</dbReference>
<protein>
    <submittedName>
        <fullName evidence="1">Uncharacterized protein</fullName>
    </submittedName>
</protein>
<name>A0A4Y1ZGH2_9BACL</name>
<gene>
    <name evidence="1" type="ORF">NBRC111894_3836</name>
</gene>
<reference evidence="1 2" key="1">
    <citation type="submission" date="2017-11" db="EMBL/GenBank/DDBJ databases">
        <title>Draft Genome Sequence of Sporolactobacillus inulinus NBRC 111894 Isolated from Koso, a Japanese Sugar-Vegetable Fermented Beverage.</title>
        <authorList>
            <person name="Chiou T.Y."/>
            <person name="Oshima K."/>
            <person name="Suda W."/>
            <person name="Hattori M."/>
            <person name="Takahashi T."/>
        </authorList>
    </citation>
    <scope>NUCLEOTIDE SEQUENCE [LARGE SCALE GENOMIC DNA]</scope>
    <source>
        <strain evidence="1 2">NBRC111894</strain>
    </source>
</reference>
<dbReference type="AlphaFoldDB" id="A0A4Y1ZGH2"/>
<evidence type="ECO:0000313" key="1">
    <source>
        <dbReference type="EMBL" id="GAY78282.1"/>
    </source>
</evidence>
<proteinExistence type="predicted"/>
<evidence type="ECO:0000313" key="2">
    <source>
        <dbReference type="Proteomes" id="UP000319716"/>
    </source>
</evidence>
<sequence length="40" mass="4546">MLNYKDDPLQSLRMAYEADHFFISDSISISTAKLIINVNA</sequence>